<reference evidence="1" key="1">
    <citation type="journal article" date="2020" name="Fungal Divers.">
        <title>Resolving the Mortierellaceae phylogeny through synthesis of multi-gene phylogenetics and phylogenomics.</title>
        <authorList>
            <person name="Vandepol N."/>
            <person name="Liber J."/>
            <person name="Desiro A."/>
            <person name="Na H."/>
            <person name="Kennedy M."/>
            <person name="Barry K."/>
            <person name="Grigoriev I.V."/>
            <person name="Miller A.N."/>
            <person name="O'Donnell K."/>
            <person name="Stajich J.E."/>
            <person name="Bonito G."/>
        </authorList>
    </citation>
    <scope>NUCLEOTIDE SEQUENCE</scope>
    <source>
        <strain evidence="1">MES-2147</strain>
    </source>
</reference>
<dbReference type="Proteomes" id="UP000749646">
    <property type="component" value="Unassembled WGS sequence"/>
</dbReference>
<dbReference type="OrthoDB" id="2445729at2759"/>
<sequence>LAIHNNHDITFEKEMKYRSIVPIPRNAFSLQQSLELTNAYLENAYKANDHDIALVLCHDAENALSQAKNASKKDRTHPVDEKDQVLRDGIATAYIDLGKLL</sequence>
<proteinExistence type="predicted"/>
<organism evidence="1 2">
    <name type="scientific">Modicella reniformis</name>
    <dbReference type="NCBI Taxonomy" id="1440133"/>
    <lineage>
        <taxon>Eukaryota</taxon>
        <taxon>Fungi</taxon>
        <taxon>Fungi incertae sedis</taxon>
        <taxon>Mucoromycota</taxon>
        <taxon>Mortierellomycotina</taxon>
        <taxon>Mortierellomycetes</taxon>
        <taxon>Mortierellales</taxon>
        <taxon>Mortierellaceae</taxon>
        <taxon>Modicella</taxon>
    </lineage>
</organism>
<dbReference type="EMBL" id="JAAAHW010006022">
    <property type="protein sequence ID" value="KAF9965056.1"/>
    <property type="molecule type" value="Genomic_DNA"/>
</dbReference>
<feature type="non-terminal residue" evidence="1">
    <location>
        <position position="1"/>
    </location>
</feature>
<dbReference type="AlphaFoldDB" id="A0A9P6M4G3"/>
<accession>A0A9P6M4G3</accession>
<gene>
    <name evidence="1" type="ORF">BGZ65_000906</name>
</gene>
<evidence type="ECO:0000313" key="1">
    <source>
        <dbReference type="EMBL" id="KAF9965056.1"/>
    </source>
</evidence>
<protein>
    <submittedName>
        <fullName evidence="1">Uncharacterized protein</fullName>
    </submittedName>
</protein>
<evidence type="ECO:0000313" key="2">
    <source>
        <dbReference type="Proteomes" id="UP000749646"/>
    </source>
</evidence>
<feature type="non-terminal residue" evidence="1">
    <location>
        <position position="101"/>
    </location>
</feature>
<name>A0A9P6M4G3_9FUNG</name>
<comment type="caution">
    <text evidence="1">The sequence shown here is derived from an EMBL/GenBank/DDBJ whole genome shotgun (WGS) entry which is preliminary data.</text>
</comment>
<keyword evidence="2" id="KW-1185">Reference proteome</keyword>